<feature type="transmembrane region" description="Helical" evidence="9">
    <location>
        <begin position="90"/>
        <end position="110"/>
    </location>
</feature>
<organism evidence="10 11">
    <name type="scientific">Geodermatophilus telluris</name>
    <dbReference type="NCBI Taxonomy" id="1190417"/>
    <lineage>
        <taxon>Bacteria</taxon>
        <taxon>Bacillati</taxon>
        <taxon>Actinomycetota</taxon>
        <taxon>Actinomycetes</taxon>
        <taxon>Geodermatophilales</taxon>
        <taxon>Geodermatophilaceae</taxon>
        <taxon>Geodermatophilus</taxon>
    </lineage>
</organism>
<dbReference type="PANTHER" id="PTHR21716">
    <property type="entry name" value="TRANSMEMBRANE PROTEIN"/>
    <property type="match status" value="1"/>
</dbReference>
<feature type="transmembrane region" description="Helical" evidence="9">
    <location>
        <begin position="387"/>
        <end position="418"/>
    </location>
</feature>
<evidence type="ECO:0000256" key="4">
    <source>
        <dbReference type="ARBA" id="ARBA00022475"/>
    </source>
</evidence>
<name>A0A1G6VRC4_9ACTN</name>
<feature type="transmembrane region" description="Helical" evidence="9">
    <location>
        <begin position="224"/>
        <end position="253"/>
    </location>
</feature>
<dbReference type="Pfam" id="PF01594">
    <property type="entry name" value="AI-2E_transport"/>
    <property type="match status" value="1"/>
</dbReference>
<feature type="transmembrane region" description="Helical" evidence="9">
    <location>
        <begin position="350"/>
        <end position="367"/>
    </location>
</feature>
<evidence type="ECO:0000256" key="9">
    <source>
        <dbReference type="SAM" id="Phobius"/>
    </source>
</evidence>
<sequence>MGAMRFRLPGRRDDVPAARAGRSSAGDGAGSRAVDRGGAGREGAGPHEQPTPALTGEGGSDDPRTGDHTATVAPAPGWRRGERARAATRALAIGSAQLLLIAAALVVVGWVLGRLWVVLLPIILGLLFATVLWPPTRFLRRHGWPPALAAAVVLLAFLALIGGVIAIIAPQVADQVTELADQAADGLEQVQQWLQGPPFDIDEEQIGQYVDQAIDSVQSNASNIAGYAATGASALGNGLINLVLALVLAFFFIKDGPRWVPWLAAQTGPRAAPHVAALSQKTWSTLSEFIKQQALVGFVDAFFIGLGLWILDVPLVIPLAVLTFFGAFIPIIGAFVAGAFAVLIALVDEGFTVALIVFGIVLLVQQIEGNVLQPIIQGRGFNLHAAVVILAVTAGSSLAGIIGAFLGVPVAALIAVVYRYTRDVLDGRHPEVAGDGTHARVAGDDDGAVLTRGPAAAAPPAG</sequence>
<comment type="similarity">
    <text evidence="2">Belongs to the autoinducer-2 exporter (AI-2E) (TC 2.A.86) family.</text>
</comment>
<proteinExistence type="inferred from homology"/>
<accession>A0A1G6VRC4</accession>
<evidence type="ECO:0000313" key="10">
    <source>
        <dbReference type="EMBL" id="SDD56089.1"/>
    </source>
</evidence>
<gene>
    <name evidence="10" type="ORF">SAMN05660690_4559</name>
</gene>
<dbReference type="PANTHER" id="PTHR21716:SF53">
    <property type="entry name" value="PERMEASE PERM-RELATED"/>
    <property type="match status" value="1"/>
</dbReference>
<evidence type="ECO:0000313" key="11">
    <source>
        <dbReference type="Proteomes" id="UP000199416"/>
    </source>
</evidence>
<keyword evidence="5 9" id="KW-0812">Transmembrane</keyword>
<evidence type="ECO:0000256" key="7">
    <source>
        <dbReference type="ARBA" id="ARBA00023136"/>
    </source>
</evidence>
<keyword evidence="11" id="KW-1185">Reference proteome</keyword>
<evidence type="ECO:0000256" key="6">
    <source>
        <dbReference type="ARBA" id="ARBA00022989"/>
    </source>
</evidence>
<dbReference type="InterPro" id="IPR002549">
    <property type="entry name" value="AI-2E-like"/>
</dbReference>
<feature type="transmembrane region" description="Helical" evidence="9">
    <location>
        <begin position="294"/>
        <end position="311"/>
    </location>
</feature>
<dbReference type="AlphaFoldDB" id="A0A1G6VRC4"/>
<feature type="region of interest" description="Disordered" evidence="8">
    <location>
        <begin position="1"/>
        <end position="81"/>
    </location>
</feature>
<feature type="transmembrane region" description="Helical" evidence="9">
    <location>
        <begin position="116"/>
        <end position="135"/>
    </location>
</feature>
<dbReference type="EMBL" id="FMZF01000009">
    <property type="protein sequence ID" value="SDD56089.1"/>
    <property type="molecule type" value="Genomic_DNA"/>
</dbReference>
<reference evidence="11" key="1">
    <citation type="submission" date="2016-10" db="EMBL/GenBank/DDBJ databases">
        <authorList>
            <person name="Varghese N."/>
            <person name="Submissions S."/>
        </authorList>
    </citation>
    <scope>NUCLEOTIDE SEQUENCE [LARGE SCALE GENOMIC DNA]</scope>
    <source>
        <strain evidence="11">DSM 45421</strain>
    </source>
</reference>
<dbReference type="GO" id="GO:0005886">
    <property type="term" value="C:plasma membrane"/>
    <property type="evidence" value="ECO:0007669"/>
    <property type="project" value="UniProtKB-SubCell"/>
</dbReference>
<evidence type="ECO:0000256" key="1">
    <source>
        <dbReference type="ARBA" id="ARBA00004651"/>
    </source>
</evidence>
<keyword evidence="3" id="KW-0813">Transport</keyword>
<dbReference type="GO" id="GO:0055085">
    <property type="term" value="P:transmembrane transport"/>
    <property type="evidence" value="ECO:0007669"/>
    <property type="project" value="TreeGrafter"/>
</dbReference>
<feature type="compositionally biased region" description="Low complexity" evidence="8">
    <location>
        <begin position="17"/>
        <end position="32"/>
    </location>
</feature>
<feature type="transmembrane region" description="Helical" evidence="9">
    <location>
        <begin position="317"/>
        <end position="343"/>
    </location>
</feature>
<keyword evidence="6 9" id="KW-1133">Transmembrane helix</keyword>
<keyword evidence="4" id="KW-1003">Cell membrane</keyword>
<evidence type="ECO:0000256" key="5">
    <source>
        <dbReference type="ARBA" id="ARBA00022692"/>
    </source>
</evidence>
<protein>
    <submittedName>
        <fullName evidence="10">Predicted PurR-regulated permease PerM</fullName>
    </submittedName>
</protein>
<comment type="subcellular location">
    <subcellularLocation>
        <location evidence="1">Cell membrane</location>
        <topology evidence="1">Multi-pass membrane protein</topology>
    </subcellularLocation>
</comment>
<dbReference type="Proteomes" id="UP000199416">
    <property type="component" value="Unassembled WGS sequence"/>
</dbReference>
<evidence type="ECO:0000256" key="3">
    <source>
        <dbReference type="ARBA" id="ARBA00022448"/>
    </source>
</evidence>
<feature type="transmembrane region" description="Helical" evidence="9">
    <location>
        <begin position="147"/>
        <end position="169"/>
    </location>
</feature>
<evidence type="ECO:0000256" key="8">
    <source>
        <dbReference type="SAM" id="MobiDB-lite"/>
    </source>
</evidence>
<keyword evidence="7 9" id="KW-0472">Membrane</keyword>
<evidence type="ECO:0000256" key="2">
    <source>
        <dbReference type="ARBA" id="ARBA00009773"/>
    </source>
</evidence>
<dbReference type="STRING" id="1190417.SAMN05660690_4559"/>